<comment type="caution">
    <text evidence="1">The sequence shown here is derived from an EMBL/GenBank/DDBJ whole genome shotgun (WGS) entry which is preliminary data.</text>
</comment>
<evidence type="ECO:0000313" key="1">
    <source>
        <dbReference type="EMBL" id="CAG8717040.1"/>
    </source>
</evidence>
<keyword evidence="2" id="KW-1185">Reference proteome</keyword>
<evidence type="ECO:0000313" key="2">
    <source>
        <dbReference type="Proteomes" id="UP000789702"/>
    </source>
</evidence>
<name>A0ACA9PMD3_9GLOM</name>
<accession>A0ACA9PMD3</accession>
<reference evidence="1" key="1">
    <citation type="submission" date="2021-06" db="EMBL/GenBank/DDBJ databases">
        <authorList>
            <person name="Kallberg Y."/>
            <person name="Tangrot J."/>
            <person name="Rosling A."/>
        </authorList>
    </citation>
    <scope>NUCLEOTIDE SEQUENCE</scope>
    <source>
        <strain evidence="1">IL203A</strain>
    </source>
</reference>
<sequence length="79" mass="8598">KANYTIKPVHECMGDTRPYVENVTLAVTTTKTTIATPDPPPFHESTPTHVDIITSPTQTPKTSDATNIFKNDLLSSSLV</sequence>
<proteinExistence type="predicted"/>
<gene>
    <name evidence="1" type="ORF">DHETER_LOCUS12600</name>
</gene>
<organism evidence="1 2">
    <name type="scientific">Dentiscutata heterogama</name>
    <dbReference type="NCBI Taxonomy" id="1316150"/>
    <lineage>
        <taxon>Eukaryota</taxon>
        <taxon>Fungi</taxon>
        <taxon>Fungi incertae sedis</taxon>
        <taxon>Mucoromycota</taxon>
        <taxon>Glomeromycotina</taxon>
        <taxon>Glomeromycetes</taxon>
        <taxon>Diversisporales</taxon>
        <taxon>Gigasporaceae</taxon>
        <taxon>Dentiscutata</taxon>
    </lineage>
</organism>
<feature type="non-terminal residue" evidence="1">
    <location>
        <position position="79"/>
    </location>
</feature>
<protein>
    <submittedName>
        <fullName evidence="1">6028_t:CDS:1</fullName>
    </submittedName>
</protein>
<feature type="non-terminal residue" evidence="1">
    <location>
        <position position="1"/>
    </location>
</feature>
<dbReference type="EMBL" id="CAJVPU010031488">
    <property type="protein sequence ID" value="CAG8717040.1"/>
    <property type="molecule type" value="Genomic_DNA"/>
</dbReference>
<dbReference type="Proteomes" id="UP000789702">
    <property type="component" value="Unassembled WGS sequence"/>
</dbReference>